<dbReference type="Gene3D" id="4.10.75.10">
    <property type="entry name" value="Elafin-like"/>
    <property type="match status" value="2"/>
</dbReference>
<accession>A0A8B6ZLK6</accession>
<feature type="domain" description="WAP" evidence="5">
    <location>
        <begin position="73"/>
        <end position="123"/>
    </location>
</feature>
<dbReference type="InterPro" id="IPR036645">
    <property type="entry name" value="Elafin-like_sf"/>
</dbReference>
<evidence type="ECO:0000313" key="7">
    <source>
        <dbReference type="RefSeq" id="XP_007936573.1"/>
    </source>
</evidence>
<dbReference type="PANTHER" id="PTHR19441:SF30">
    <property type="entry name" value="ELAFIN"/>
    <property type="match status" value="1"/>
</dbReference>
<feature type="domain" description="WAP" evidence="5">
    <location>
        <begin position="29"/>
        <end position="70"/>
    </location>
</feature>
<evidence type="ECO:0000256" key="4">
    <source>
        <dbReference type="SAM" id="SignalP"/>
    </source>
</evidence>
<sequence length="124" mass="12922">MPTRCLGPLAAALLLGLLLPRLPLGHGDTAQKPGVCPQLQGDQNCTEECVSDGDCADNLKCCPAGCASLCALPDEKPGSCPRLDMSILPLGICKDLCQVDSQCPDKMKCCRNGCGNVSCVTPNF</sequence>
<dbReference type="SMART" id="SM00217">
    <property type="entry name" value="WAP"/>
    <property type="match status" value="2"/>
</dbReference>
<dbReference type="GO" id="GO:0019731">
    <property type="term" value="P:antibacterial humoral response"/>
    <property type="evidence" value="ECO:0007669"/>
    <property type="project" value="TreeGrafter"/>
</dbReference>
<dbReference type="InterPro" id="IPR008197">
    <property type="entry name" value="WAP_dom"/>
</dbReference>
<dbReference type="RefSeq" id="XP_007936573.1">
    <property type="nucleotide sequence ID" value="XM_007938382.1"/>
</dbReference>
<dbReference type="AlphaFoldDB" id="A0A8B6ZLK6"/>
<keyword evidence="1" id="KW-0646">Protease inhibitor</keyword>
<dbReference type="InterPro" id="IPR050514">
    <property type="entry name" value="WAP_four-disulfide_core"/>
</dbReference>
<evidence type="ECO:0000256" key="1">
    <source>
        <dbReference type="ARBA" id="ARBA00022690"/>
    </source>
</evidence>
<name>A0A8B6ZLK6_ORYAF</name>
<evidence type="ECO:0000313" key="6">
    <source>
        <dbReference type="Proteomes" id="UP000694850"/>
    </source>
</evidence>
<dbReference type="GeneID" id="103194938"/>
<dbReference type="PROSITE" id="PS51390">
    <property type="entry name" value="WAP"/>
    <property type="match status" value="2"/>
</dbReference>
<keyword evidence="6" id="KW-1185">Reference proteome</keyword>
<dbReference type="SUPFAM" id="SSF57256">
    <property type="entry name" value="Elafin-like"/>
    <property type="match status" value="2"/>
</dbReference>
<proteinExistence type="predicted"/>
<dbReference type="OrthoDB" id="6060011at2759"/>
<keyword evidence="3" id="KW-1015">Disulfide bond</keyword>
<dbReference type="CTD" id="10406"/>
<reference evidence="7" key="1">
    <citation type="submission" date="2025-08" db="UniProtKB">
        <authorList>
            <consortium name="RefSeq"/>
        </authorList>
    </citation>
    <scope>IDENTIFICATION</scope>
</reference>
<protein>
    <submittedName>
        <fullName evidence="7">WAP four-disulfide core domain protein 2</fullName>
    </submittedName>
</protein>
<dbReference type="PANTHER" id="PTHR19441">
    <property type="entry name" value="WHEY ACDIC PROTEIN WAP"/>
    <property type="match status" value="1"/>
</dbReference>
<dbReference type="Proteomes" id="UP000694850">
    <property type="component" value="Unplaced"/>
</dbReference>
<dbReference type="GO" id="GO:0045087">
    <property type="term" value="P:innate immune response"/>
    <property type="evidence" value="ECO:0007669"/>
    <property type="project" value="TreeGrafter"/>
</dbReference>
<dbReference type="GO" id="GO:0005615">
    <property type="term" value="C:extracellular space"/>
    <property type="evidence" value="ECO:0007669"/>
    <property type="project" value="TreeGrafter"/>
</dbReference>
<dbReference type="GO" id="GO:0004867">
    <property type="term" value="F:serine-type endopeptidase inhibitor activity"/>
    <property type="evidence" value="ECO:0007669"/>
    <property type="project" value="TreeGrafter"/>
</dbReference>
<feature type="signal peptide" evidence="4">
    <location>
        <begin position="1"/>
        <end position="27"/>
    </location>
</feature>
<keyword evidence="2 4" id="KW-0732">Signal</keyword>
<feature type="chain" id="PRO_5034343388" evidence="4">
    <location>
        <begin position="28"/>
        <end position="124"/>
    </location>
</feature>
<evidence type="ECO:0000259" key="5">
    <source>
        <dbReference type="PROSITE" id="PS51390"/>
    </source>
</evidence>
<dbReference type="FunFam" id="4.10.75.10:FF:000001">
    <property type="entry name" value="Anosmin 1"/>
    <property type="match status" value="1"/>
</dbReference>
<dbReference type="PRINTS" id="PR00003">
    <property type="entry name" value="4DISULPHCORE"/>
</dbReference>
<evidence type="ECO:0000256" key="2">
    <source>
        <dbReference type="ARBA" id="ARBA00022729"/>
    </source>
</evidence>
<organism evidence="6 7">
    <name type="scientific">Orycteropus afer afer</name>
    <dbReference type="NCBI Taxonomy" id="1230840"/>
    <lineage>
        <taxon>Eukaryota</taxon>
        <taxon>Metazoa</taxon>
        <taxon>Chordata</taxon>
        <taxon>Craniata</taxon>
        <taxon>Vertebrata</taxon>
        <taxon>Euteleostomi</taxon>
        <taxon>Mammalia</taxon>
        <taxon>Eutheria</taxon>
        <taxon>Afrotheria</taxon>
        <taxon>Tubulidentata</taxon>
        <taxon>Orycteropodidae</taxon>
        <taxon>Orycteropus</taxon>
    </lineage>
</organism>
<gene>
    <name evidence="7" type="primary">WFDC2</name>
</gene>
<evidence type="ECO:0000256" key="3">
    <source>
        <dbReference type="ARBA" id="ARBA00023157"/>
    </source>
</evidence>
<dbReference type="Pfam" id="PF00095">
    <property type="entry name" value="WAP"/>
    <property type="match status" value="2"/>
</dbReference>